<gene>
    <name evidence="9" type="ORF">BGLFYP119_01607</name>
</gene>
<feature type="transmembrane region" description="Helical" evidence="7">
    <location>
        <begin position="221"/>
        <end position="238"/>
    </location>
</feature>
<evidence type="ECO:0000256" key="5">
    <source>
        <dbReference type="ARBA" id="ARBA00022989"/>
    </source>
</evidence>
<dbReference type="PANTHER" id="PTHR40074:SF2">
    <property type="entry name" value="O-ACETYLTRANSFERASE WECH"/>
    <property type="match status" value="1"/>
</dbReference>
<feature type="transmembrane region" description="Helical" evidence="7">
    <location>
        <begin position="22"/>
        <end position="41"/>
    </location>
</feature>
<keyword evidence="5 7" id="KW-1133">Transmembrane helix</keyword>
<evidence type="ECO:0000256" key="2">
    <source>
        <dbReference type="ARBA" id="ARBA00007400"/>
    </source>
</evidence>
<evidence type="ECO:0000313" key="9">
    <source>
        <dbReference type="EMBL" id="VYT05048.1"/>
    </source>
</evidence>
<name>A0A6N2THI5_9FIRM</name>
<dbReference type="GO" id="GO:0009246">
    <property type="term" value="P:enterobacterial common antigen biosynthetic process"/>
    <property type="evidence" value="ECO:0007669"/>
    <property type="project" value="TreeGrafter"/>
</dbReference>
<sequence>MGGVWNFSNSWNWKTCLVVECFAYWAVPVFLMLSGANLLNYRNKYSTRIFFEKRFVRTVIPWLFWSISVLIWKASTGQIILESHSMLYPIELLLTNKIENVYWFFPVLFGIYLSIPILAPLVKYRNLLWYMVIMSFLCMGTLPIISVLIGINISFSVPVISGLIIFPILGYLLSTVDLKRKYRIILYVAGFGATLFRYVYTYIMSYRLGSTDTSIKGYEKFYSVLLSAAVFVFIKEIPWDRLLSESARKILSTMSSCSFGIYLIHMIVIYYELQILPFGRDAWLWRTVFIFVTYFISLGIVWGLSKIPILKRTVGN</sequence>
<keyword evidence="3" id="KW-1003">Cell membrane</keyword>
<dbReference type="AlphaFoldDB" id="A0A6N2THI5"/>
<feature type="transmembrane region" description="Helical" evidence="7">
    <location>
        <begin position="128"/>
        <end position="149"/>
    </location>
</feature>
<feature type="transmembrane region" description="Helical" evidence="7">
    <location>
        <begin position="155"/>
        <end position="172"/>
    </location>
</feature>
<accession>A0A6N2THI5</accession>
<keyword evidence="4 7" id="KW-0812">Transmembrane</keyword>
<dbReference type="InterPro" id="IPR002656">
    <property type="entry name" value="Acyl_transf_3_dom"/>
</dbReference>
<keyword evidence="6 7" id="KW-0472">Membrane</keyword>
<keyword evidence="9" id="KW-0808">Transferase</keyword>
<feature type="transmembrane region" description="Helical" evidence="7">
    <location>
        <begin position="62"/>
        <end position="81"/>
    </location>
</feature>
<evidence type="ECO:0000256" key="6">
    <source>
        <dbReference type="ARBA" id="ARBA00023136"/>
    </source>
</evidence>
<comment type="subcellular location">
    <subcellularLocation>
        <location evidence="1">Cell membrane</location>
        <topology evidence="1">Multi-pass membrane protein</topology>
    </subcellularLocation>
</comment>
<feature type="transmembrane region" description="Helical" evidence="7">
    <location>
        <begin position="184"/>
        <end position="201"/>
    </location>
</feature>
<dbReference type="GO" id="GO:0016413">
    <property type="term" value="F:O-acetyltransferase activity"/>
    <property type="evidence" value="ECO:0007669"/>
    <property type="project" value="TreeGrafter"/>
</dbReference>
<proteinExistence type="inferred from homology"/>
<evidence type="ECO:0000256" key="1">
    <source>
        <dbReference type="ARBA" id="ARBA00004651"/>
    </source>
</evidence>
<organism evidence="9">
    <name type="scientific">Blautia glucerasea</name>
    <dbReference type="NCBI Taxonomy" id="536633"/>
    <lineage>
        <taxon>Bacteria</taxon>
        <taxon>Bacillati</taxon>
        <taxon>Bacillota</taxon>
        <taxon>Clostridia</taxon>
        <taxon>Lachnospirales</taxon>
        <taxon>Lachnospiraceae</taxon>
        <taxon>Blautia</taxon>
    </lineage>
</organism>
<evidence type="ECO:0000256" key="4">
    <source>
        <dbReference type="ARBA" id="ARBA00022692"/>
    </source>
</evidence>
<reference evidence="9" key="1">
    <citation type="submission" date="2019-11" db="EMBL/GenBank/DDBJ databases">
        <authorList>
            <person name="Feng L."/>
        </authorList>
    </citation>
    <scope>NUCLEOTIDE SEQUENCE</scope>
    <source>
        <strain evidence="9">BgluceraseaLFYP119</strain>
    </source>
</reference>
<feature type="transmembrane region" description="Helical" evidence="7">
    <location>
        <begin position="101"/>
        <end position="121"/>
    </location>
</feature>
<dbReference type="EMBL" id="CACRST010000014">
    <property type="protein sequence ID" value="VYT05048.1"/>
    <property type="molecule type" value="Genomic_DNA"/>
</dbReference>
<comment type="similarity">
    <text evidence="2">Belongs to the acyltransferase 3 family.</text>
</comment>
<dbReference type="GO" id="GO:0005886">
    <property type="term" value="C:plasma membrane"/>
    <property type="evidence" value="ECO:0007669"/>
    <property type="project" value="UniProtKB-SubCell"/>
</dbReference>
<keyword evidence="9" id="KW-0012">Acyltransferase</keyword>
<protein>
    <submittedName>
        <fullName evidence="9">Acyltransferase family protein</fullName>
    </submittedName>
</protein>
<feature type="transmembrane region" description="Helical" evidence="7">
    <location>
        <begin position="283"/>
        <end position="304"/>
    </location>
</feature>
<feature type="transmembrane region" description="Helical" evidence="7">
    <location>
        <begin position="250"/>
        <end position="271"/>
    </location>
</feature>
<dbReference type="Pfam" id="PF01757">
    <property type="entry name" value="Acyl_transf_3"/>
    <property type="match status" value="1"/>
</dbReference>
<evidence type="ECO:0000259" key="8">
    <source>
        <dbReference type="Pfam" id="PF01757"/>
    </source>
</evidence>
<dbReference type="PANTHER" id="PTHR40074">
    <property type="entry name" value="O-ACETYLTRANSFERASE WECH"/>
    <property type="match status" value="1"/>
</dbReference>
<feature type="domain" description="Acyltransferase 3" evidence="8">
    <location>
        <begin position="11"/>
        <end position="301"/>
    </location>
</feature>
<evidence type="ECO:0000256" key="7">
    <source>
        <dbReference type="SAM" id="Phobius"/>
    </source>
</evidence>
<evidence type="ECO:0000256" key="3">
    <source>
        <dbReference type="ARBA" id="ARBA00022475"/>
    </source>
</evidence>
<dbReference type="RefSeq" id="WP_156353938.1">
    <property type="nucleotide sequence ID" value="NZ_CACRST010000014.1"/>
</dbReference>